<dbReference type="GeneID" id="93277307"/>
<keyword evidence="3" id="KW-1185">Reference proteome</keyword>
<organism evidence="2 3">
    <name type="scientific">Enterocloster lavalensis</name>
    <dbReference type="NCBI Taxonomy" id="460384"/>
    <lineage>
        <taxon>Bacteria</taxon>
        <taxon>Bacillati</taxon>
        <taxon>Bacillota</taxon>
        <taxon>Clostridia</taxon>
        <taxon>Lachnospirales</taxon>
        <taxon>Lachnospiraceae</taxon>
        <taxon>Enterocloster</taxon>
    </lineage>
</organism>
<accession>A0A1I0C8F7</accession>
<dbReference type="Pfam" id="PF01546">
    <property type="entry name" value="Peptidase_M20"/>
    <property type="match status" value="1"/>
</dbReference>
<protein>
    <submittedName>
        <fullName evidence="2">Amidohydrolase</fullName>
    </submittedName>
</protein>
<dbReference type="EMBL" id="FOIM01000002">
    <property type="protein sequence ID" value="SET15765.1"/>
    <property type="molecule type" value="Genomic_DNA"/>
</dbReference>
<dbReference type="SUPFAM" id="SSF53187">
    <property type="entry name" value="Zn-dependent exopeptidases"/>
    <property type="match status" value="1"/>
</dbReference>
<evidence type="ECO:0000313" key="2">
    <source>
        <dbReference type="EMBL" id="SET15765.1"/>
    </source>
</evidence>
<dbReference type="Gene3D" id="3.40.630.10">
    <property type="entry name" value="Zn peptidases"/>
    <property type="match status" value="1"/>
</dbReference>
<dbReference type="InterPro" id="IPR036264">
    <property type="entry name" value="Bact_exopeptidase_dim_dom"/>
</dbReference>
<dbReference type="RefSeq" id="WP_092360935.1">
    <property type="nucleotide sequence ID" value="NZ_DAINWJ010000082.1"/>
</dbReference>
<proteinExistence type="predicted"/>
<sequence length="444" mass="49175">MNIEELKQKAIQTIDQRREVYLALGRKIYENPETGYREVKTTQTLADALEALGLETERDIAVTGCRARANAHKEGPKVVVMGELDSVICLDHPDCDRRTGAVHACGHNIQTTVMYGIADAFTHAGLFDELDGKIDFMAVPAEEYIEMDYREGLRREGKLHYFSGKAELTYRGAFDDADMCMMVHNFPISAEGYRLAPCNTGNGFIGKNTVFMGRQSHAGAAPWDGINALNMASLAMSAMAYQRETFKEEDTVRVHQIINKGGDIVNAVPADVHLETTVRAGNLKALKETNEKINRCIEGAVIALGGEAQVTDMPGQMPLKADPGLAQCFKENALRFYREEEILPCLKSTASFDMGDLSLFMPVLHGITSGIEGGLHSKDYRIVDEEDAYITPMKIMACTLIDLLAGGASRAKEICGQFRPVMSKEEYLQYLVDTQQQHHYGNMQ</sequence>
<dbReference type="Pfam" id="PF07687">
    <property type="entry name" value="M20_dimer"/>
    <property type="match status" value="1"/>
</dbReference>
<dbReference type="GO" id="GO:0005737">
    <property type="term" value="C:cytoplasm"/>
    <property type="evidence" value="ECO:0007669"/>
    <property type="project" value="TreeGrafter"/>
</dbReference>
<dbReference type="AlphaFoldDB" id="A0A1I0C8F7"/>
<name>A0A1I0C8F7_9FIRM</name>
<dbReference type="InterPro" id="IPR002933">
    <property type="entry name" value="Peptidase_M20"/>
</dbReference>
<dbReference type="STRING" id="460384.SAMN05216313_102355"/>
<evidence type="ECO:0000313" key="3">
    <source>
        <dbReference type="Proteomes" id="UP000198508"/>
    </source>
</evidence>
<keyword evidence="2" id="KW-0378">Hydrolase</keyword>
<dbReference type="PANTHER" id="PTHR30575:SF3">
    <property type="entry name" value="PEPTIDASE M20 DIMERISATION DOMAIN-CONTAINING PROTEIN"/>
    <property type="match status" value="1"/>
</dbReference>
<feature type="domain" description="Peptidase M20 dimerisation" evidence="1">
    <location>
        <begin position="207"/>
        <end position="298"/>
    </location>
</feature>
<dbReference type="InterPro" id="IPR011650">
    <property type="entry name" value="Peptidase_M20_dimer"/>
</dbReference>
<dbReference type="SUPFAM" id="SSF55031">
    <property type="entry name" value="Bacterial exopeptidase dimerisation domain"/>
    <property type="match status" value="1"/>
</dbReference>
<dbReference type="PANTHER" id="PTHR30575">
    <property type="entry name" value="PEPTIDASE M20"/>
    <property type="match status" value="1"/>
</dbReference>
<dbReference type="Proteomes" id="UP000198508">
    <property type="component" value="Unassembled WGS sequence"/>
</dbReference>
<dbReference type="GO" id="GO:0046657">
    <property type="term" value="P:folic acid catabolic process"/>
    <property type="evidence" value="ECO:0007669"/>
    <property type="project" value="TreeGrafter"/>
</dbReference>
<dbReference type="GO" id="GO:0071713">
    <property type="term" value="F:para-aminobenzoyl-glutamate hydrolase activity"/>
    <property type="evidence" value="ECO:0007669"/>
    <property type="project" value="TreeGrafter"/>
</dbReference>
<dbReference type="Gene3D" id="3.30.70.360">
    <property type="match status" value="1"/>
</dbReference>
<dbReference type="InterPro" id="IPR052030">
    <property type="entry name" value="Peptidase_M20/M20A_hydrolases"/>
</dbReference>
<dbReference type="GO" id="GO:0016805">
    <property type="term" value="F:dipeptidase activity"/>
    <property type="evidence" value="ECO:0007669"/>
    <property type="project" value="TreeGrafter"/>
</dbReference>
<evidence type="ECO:0000259" key="1">
    <source>
        <dbReference type="Pfam" id="PF07687"/>
    </source>
</evidence>
<reference evidence="3" key="1">
    <citation type="submission" date="2016-10" db="EMBL/GenBank/DDBJ databases">
        <authorList>
            <person name="Varghese N."/>
            <person name="Submissions S."/>
        </authorList>
    </citation>
    <scope>NUCLEOTIDE SEQUENCE [LARGE SCALE GENOMIC DNA]</scope>
    <source>
        <strain evidence="3">NLAE-zl-G277</strain>
    </source>
</reference>
<gene>
    <name evidence="2" type="ORF">SAMN05216313_102355</name>
</gene>